<name>A0A1N5SS54_9ARCH</name>
<evidence type="ECO:0000313" key="1">
    <source>
        <dbReference type="EMBL" id="SIM38858.1"/>
    </source>
</evidence>
<dbReference type="Proteomes" id="UP000187822">
    <property type="component" value="Chromosome I"/>
</dbReference>
<dbReference type="InterPro" id="IPR007561">
    <property type="entry name" value="Cell_div_SepF/SepF-rel"/>
</dbReference>
<reference evidence="3" key="2">
    <citation type="submission" date="2016-06" db="EMBL/GenBank/DDBJ databases">
        <authorList>
            <person name="Toshchakov V.S."/>
        </authorList>
    </citation>
    <scope>NUCLEOTIDE SEQUENCE [LARGE SCALE GENOMIC DNA]</scope>
    <source>
        <strain>PM4 (JCM 30641</strain>
        <strain evidence="3">\VKM B-2940)</strain>
    </source>
</reference>
<dbReference type="Gene3D" id="3.30.110.150">
    <property type="entry name" value="SepF-like protein"/>
    <property type="match status" value="1"/>
</dbReference>
<evidence type="ECO:0000313" key="2">
    <source>
        <dbReference type="EMBL" id="SJK84190.1"/>
    </source>
</evidence>
<dbReference type="Proteomes" id="UP000195607">
    <property type="component" value="Chromosome I"/>
</dbReference>
<proteinExistence type="predicted"/>
<dbReference type="AlphaFoldDB" id="A0A1N5SS54"/>
<keyword evidence="1" id="KW-0132">Cell division</keyword>
<dbReference type="RefSeq" id="WP_077075878.1">
    <property type="nucleotide sequence ID" value="NZ_LT671858.1"/>
</dbReference>
<keyword evidence="1" id="KW-0131">Cell cycle</keyword>
<dbReference type="EMBL" id="LT719092">
    <property type="protein sequence ID" value="SJK84190.1"/>
    <property type="molecule type" value="Genomic_DNA"/>
</dbReference>
<dbReference type="STRING" id="1673428.CPM_0304"/>
<evidence type="ECO:0000313" key="3">
    <source>
        <dbReference type="Proteomes" id="UP000187822"/>
    </source>
</evidence>
<reference evidence="1 4" key="1">
    <citation type="submission" date="2016-04" db="EMBL/GenBank/DDBJ databases">
        <authorList>
            <person name="Evans L.H."/>
            <person name="Alamgir A."/>
            <person name="Owens N."/>
            <person name="Weber N.D."/>
            <person name="Virtaneva K."/>
            <person name="Barbian K."/>
            <person name="Babar A."/>
            <person name="Rosenke K."/>
        </authorList>
    </citation>
    <scope>NUCLEOTIDE SEQUENCE [LARGE SCALE GENOMIC DNA]</scope>
    <source>
        <strain evidence="1">S5</strain>
        <strain evidence="4">S5(T) (JCM 30642 \VKM B-2941)</strain>
    </source>
</reference>
<sequence length="110" mass="12605">MDDTIEYLDLQDYRFDTSQEGGSLKSIKVVDVERADHVSRAAKLAYQKNIVIIDISNANKDPNNTNQIDVSIRKLVKDINGDFGKLGEFYYIITPSDVFLDKKKVRDDYI</sequence>
<reference evidence="2" key="3">
    <citation type="submission" date="2016-06" db="EMBL/GenBank/DDBJ databases">
        <authorList>
            <person name="Olsen C.W."/>
            <person name="Carey S."/>
            <person name="Hinshaw L."/>
            <person name="Karasin A.I."/>
        </authorList>
    </citation>
    <scope>NUCLEOTIDE SEQUENCE [LARGE SCALE GENOMIC DNA]</scope>
    <source>
        <strain evidence="2">PM4</strain>
    </source>
</reference>
<dbReference type="KEGG" id="cdiv:CPM_0304"/>
<dbReference type="OrthoDB" id="56189at2157"/>
<dbReference type="GeneID" id="41587638"/>
<accession>A0A1N5SS54</accession>
<dbReference type="EMBL" id="LT671858">
    <property type="protein sequence ID" value="SIM38858.1"/>
    <property type="molecule type" value="Genomic_DNA"/>
</dbReference>
<organism evidence="1 4">
    <name type="scientific">Cuniculiplasma divulgatum</name>
    <dbReference type="NCBI Taxonomy" id="1673428"/>
    <lineage>
        <taxon>Archaea</taxon>
        <taxon>Methanobacteriati</taxon>
        <taxon>Thermoplasmatota</taxon>
        <taxon>Thermoplasmata</taxon>
        <taxon>Thermoplasmatales</taxon>
        <taxon>Cuniculiplasmataceae</taxon>
        <taxon>Cuniculiplasma</taxon>
    </lineage>
</organism>
<keyword evidence="3" id="KW-1185">Reference proteome</keyword>
<dbReference type="InterPro" id="IPR038594">
    <property type="entry name" value="SepF-like_sf"/>
</dbReference>
<gene>
    <name evidence="2" type="ORF">CPM_0304</name>
    <name evidence="1" type="ORF">CSP5_0335</name>
</gene>
<dbReference type="Pfam" id="PF04472">
    <property type="entry name" value="SepF"/>
    <property type="match status" value="1"/>
</dbReference>
<protein>
    <submittedName>
        <fullName evidence="1">Predicted cell division protein SepF homolog</fullName>
    </submittedName>
</protein>
<dbReference type="GO" id="GO:0051301">
    <property type="term" value="P:cell division"/>
    <property type="evidence" value="ECO:0007669"/>
    <property type="project" value="UniProtKB-KW"/>
</dbReference>
<evidence type="ECO:0000313" key="4">
    <source>
        <dbReference type="Proteomes" id="UP000195607"/>
    </source>
</evidence>